<evidence type="ECO:0000259" key="2">
    <source>
        <dbReference type="Pfam" id="PF12697"/>
    </source>
</evidence>
<accession>A0A9P0ZX02</accession>
<dbReference type="PANTHER" id="PTHR47280:SF1">
    <property type="entry name" value="PHEOPHYTINASE, CHLOROPLASTIC"/>
    <property type="match status" value="1"/>
</dbReference>
<dbReference type="GO" id="GO:0015996">
    <property type="term" value="P:chlorophyll catabolic process"/>
    <property type="evidence" value="ECO:0007669"/>
    <property type="project" value="InterPro"/>
</dbReference>
<dbReference type="AlphaFoldDB" id="A0A9P0ZX02"/>
<evidence type="ECO:0000313" key="3">
    <source>
        <dbReference type="EMBL" id="CAH9118316.1"/>
    </source>
</evidence>
<dbReference type="OrthoDB" id="408373at2759"/>
<dbReference type="GO" id="GO:0009507">
    <property type="term" value="C:chloroplast"/>
    <property type="evidence" value="ECO:0007669"/>
    <property type="project" value="TreeGrafter"/>
</dbReference>
<name>A0A9P0ZX02_CUSEU</name>
<evidence type="ECO:0000256" key="1">
    <source>
        <dbReference type="SAM" id="MobiDB-lite"/>
    </source>
</evidence>
<dbReference type="PANTHER" id="PTHR47280">
    <property type="entry name" value="PHEOPHYTINASE, CHLOROPLASTIC"/>
    <property type="match status" value="1"/>
</dbReference>
<protein>
    <recommendedName>
        <fullName evidence="2">AB hydrolase-1 domain-containing protein</fullName>
    </recommendedName>
</protein>
<keyword evidence="4" id="KW-1185">Reference proteome</keyword>
<dbReference type="InterPro" id="IPR029058">
    <property type="entry name" value="AB_hydrolase_fold"/>
</dbReference>
<proteinExistence type="predicted"/>
<organism evidence="3 4">
    <name type="scientific">Cuscuta europaea</name>
    <name type="common">European dodder</name>
    <dbReference type="NCBI Taxonomy" id="41803"/>
    <lineage>
        <taxon>Eukaryota</taxon>
        <taxon>Viridiplantae</taxon>
        <taxon>Streptophyta</taxon>
        <taxon>Embryophyta</taxon>
        <taxon>Tracheophyta</taxon>
        <taxon>Spermatophyta</taxon>
        <taxon>Magnoliopsida</taxon>
        <taxon>eudicotyledons</taxon>
        <taxon>Gunneridae</taxon>
        <taxon>Pentapetalae</taxon>
        <taxon>asterids</taxon>
        <taxon>lamiids</taxon>
        <taxon>Solanales</taxon>
        <taxon>Convolvulaceae</taxon>
        <taxon>Cuscuteae</taxon>
        <taxon>Cuscuta</taxon>
        <taxon>Cuscuta subgen. Cuscuta</taxon>
    </lineage>
</organism>
<sequence length="596" mass="66527">MPPLFPCAATHAQGPRRFCRFRPPQLRRLRVSSRTAHCTPHACTPPPEVNQPPASLTPSDPQAPCSVAPAWPSLGLPQTSRPVEFRLVTSMMELFSFQSAPCSTAINVRSEMIDMHPSFTQLRIPTTPGESFCYSVIKPLRLRCSSLDRSKKHRTCLCSGNCDSYVVDGITMTTNTGEAAPKIFIPGLPDEAKGDYAAPISSSFWEWKPELNVYYEKSGSENENSTPVLFLPGFGVGSFHYRKQLKDLGCEFRVWALDFLGQGRSLPNKDMTLQLNSVVDSSNSVGEDLIWGFGDEAQPWAEGLVYSMDLWRDQVRYFIEQVIEEPVYVVGNSLGGFVALYFAACYPELVKGVTLLNATPFWCFLPNPIKSPKLSRIFPWTGTFPLPMSIRNVMKLLWQKICDPESVAEILKQVYADHSINVDEVFSNIIETTKHPAAAASLASMMFAPGSQLSFGEALSRCQENKLPLCLVYGKEDPWVTPFWGFRVKEKMPEAAYYEISPAGHCPHDEVPEVVNFLLKGWIRSLESKGSVALPLLDNTECAAFDTSKEVEFIRGGHKKAVNVQFYGSTASPWERFRSYVDSLFKINVPKLLGRA</sequence>
<comment type="caution">
    <text evidence="3">The sequence shown here is derived from an EMBL/GenBank/DDBJ whole genome shotgun (WGS) entry which is preliminary data.</text>
</comment>
<gene>
    <name evidence="3" type="ORF">CEURO_LOCUS21893</name>
</gene>
<dbReference type="Pfam" id="PF12697">
    <property type="entry name" value="Abhydrolase_6"/>
    <property type="match status" value="1"/>
</dbReference>
<dbReference type="InterPro" id="IPR000073">
    <property type="entry name" value="AB_hydrolase_1"/>
</dbReference>
<evidence type="ECO:0000313" key="4">
    <source>
        <dbReference type="Proteomes" id="UP001152484"/>
    </source>
</evidence>
<feature type="region of interest" description="Disordered" evidence="1">
    <location>
        <begin position="41"/>
        <end position="63"/>
    </location>
</feature>
<dbReference type="InterPro" id="IPR044211">
    <property type="entry name" value="PPH_chloroplastic"/>
</dbReference>
<reference evidence="3" key="1">
    <citation type="submission" date="2022-07" db="EMBL/GenBank/DDBJ databases">
        <authorList>
            <person name="Macas J."/>
            <person name="Novak P."/>
            <person name="Neumann P."/>
        </authorList>
    </citation>
    <scope>NUCLEOTIDE SEQUENCE</scope>
</reference>
<dbReference type="EMBL" id="CAMAPE010000075">
    <property type="protein sequence ID" value="CAH9118316.1"/>
    <property type="molecule type" value="Genomic_DNA"/>
</dbReference>
<dbReference type="FunFam" id="3.40.50.1820:FF:000136">
    <property type="entry name" value="Pheophytinase, chloroplastic"/>
    <property type="match status" value="1"/>
</dbReference>
<dbReference type="SUPFAM" id="SSF53474">
    <property type="entry name" value="alpha/beta-Hydrolases"/>
    <property type="match status" value="1"/>
</dbReference>
<dbReference type="GO" id="GO:0080124">
    <property type="term" value="F:pheophytinase activity"/>
    <property type="evidence" value="ECO:0007669"/>
    <property type="project" value="InterPro"/>
</dbReference>
<dbReference type="Proteomes" id="UP001152484">
    <property type="component" value="Unassembled WGS sequence"/>
</dbReference>
<feature type="domain" description="AB hydrolase-1" evidence="2">
    <location>
        <begin position="228"/>
        <end position="515"/>
    </location>
</feature>
<dbReference type="Gene3D" id="3.40.50.1820">
    <property type="entry name" value="alpha/beta hydrolase"/>
    <property type="match status" value="1"/>
</dbReference>